<dbReference type="InterPro" id="IPR023397">
    <property type="entry name" value="SAM-dep_MeTrfase_MraW_recog"/>
</dbReference>
<dbReference type="STRING" id="994573.T472_0203665"/>
<keyword evidence="4 7" id="KW-0489">Methyltransferase</keyword>
<evidence type="ECO:0000256" key="2">
    <source>
        <dbReference type="ARBA" id="ARBA00022490"/>
    </source>
</evidence>
<feature type="binding site" evidence="7">
    <location>
        <position position="52"/>
    </location>
    <ligand>
        <name>S-adenosyl-L-methionine</name>
        <dbReference type="ChEBI" id="CHEBI:59789"/>
    </ligand>
</feature>
<dbReference type="GO" id="GO:0070475">
    <property type="term" value="P:rRNA base methylation"/>
    <property type="evidence" value="ECO:0007669"/>
    <property type="project" value="UniProtKB-UniRule"/>
</dbReference>
<evidence type="ECO:0000256" key="3">
    <source>
        <dbReference type="ARBA" id="ARBA00022552"/>
    </source>
</evidence>
<dbReference type="FunFam" id="1.10.150.170:FF:000001">
    <property type="entry name" value="Ribosomal RNA small subunit methyltransferase H"/>
    <property type="match status" value="1"/>
</dbReference>
<comment type="function">
    <text evidence="7">Specifically methylates the N4 position of cytidine in position 1402 (C1402) of 16S rRNA.</text>
</comment>
<feature type="binding site" evidence="7">
    <location>
        <position position="78"/>
    </location>
    <ligand>
        <name>S-adenosyl-L-methionine</name>
        <dbReference type="ChEBI" id="CHEBI:59789"/>
    </ligand>
</feature>
<evidence type="ECO:0000313" key="9">
    <source>
        <dbReference type="Proteomes" id="UP000017747"/>
    </source>
</evidence>
<dbReference type="SUPFAM" id="SSF81799">
    <property type="entry name" value="Putative methyltransferase TM0872, insert domain"/>
    <property type="match status" value="1"/>
</dbReference>
<dbReference type="Proteomes" id="UP000017747">
    <property type="component" value="Unassembled WGS sequence"/>
</dbReference>
<dbReference type="HAMAP" id="MF_01007">
    <property type="entry name" value="16SrRNA_methyltr_H"/>
    <property type="match status" value="1"/>
</dbReference>
<dbReference type="OrthoDB" id="9806637at2"/>
<organism evidence="8 9">
    <name type="scientific">Youngiibacter fragilis 232.1</name>
    <dbReference type="NCBI Taxonomy" id="994573"/>
    <lineage>
        <taxon>Bacteria</taxon>
        <taxon>Bacillati</taxon>
        <taxon>Bacillota</taxon>
        <taxon>Clostridia</taxon>
        <taxon>Eubacteriales</taxon>
        <taxon>Clostridiaceae</taxon>
        <taxon>Youngiibacter</taxon>
    </lineage>
</organism>
<comment type="similarity">
    <text evidence="1 7">Belongs to the methyltransferase superfamily. RsmH family.</text>
</comment>
<dbReference type="NCBIfam" id="TIGR00006">
    <property type="entry name" value="16S rRNA (cytosine(1402)-N(4))-methyltransferase RsmH"/>
    <property type="match status" value="1"/>
</dbReference>
<dbReference type="GO" id="GO:0071424">
    <property type="term" value="F:rRNA (cytosine-N4-)-methyltransferase activity"/>
    <property type="evidence" value="ECO:0007669"/>
    <property type="project" value="UniProtKB-UniRule"/>
</dbReference>
<dbReference type="InterPro" id="IPR002903">
    <property type="entry name" value="RsmH"/>
</dbReference>
<dbReference type="GO" id="GO:0005737">
    <property type="term" value="C:cytoplasm"/>
    <property type="evidence" value="ECO:0007669"/>
    <property type="project" value="UniProtKB-SubCell"/>
</dbReference>
<dbReference type="Gene3D" id="1.10.150.170">
    <property type="entry name" value="Putative methyltransferase TM0872, insert domain"/>
    <property type="match status" value="1"/>
</dbReference>
<dbReference type="PATRIC" id="fig|994573.3.peg.695"/>
<comment type="subcellular location">
    <subcellularLocation>
        <location evidence="7">Cytoplasm</location>
    </subcellularLocation>
</comment>
<keyword evidence="5 7" id="KW-0808">Transferase</keyword>
<dbReference type="PANTHER" id="PTHR11265:SF0">
    <property type="entry name" value="12S RRNA N4-METHYLCYTIDINE METHYLTRANSFERASE"/>
    <property type="match status" value="1"/>
</dbReference>
<protein>
    <recommendedName>
        <fullName evidence="7">Ribosomal RNA small subunit methyltransferase H</fullName>
        <ecNumber evidence="7">2.1.1.199</ecNumber>
    </recommendedName>
    <alternativeName>
        <fullName evidence="7">16S rRNA m(4)C1402 methyltransferase</fullName>
    </alternativeName>
    <alternativeName>
        <fullName evidence="7">rRNA (cytosine-N(4)-)-methyltransferase RsmH</fullName>
    </alternativeName>
</protein>
<name>V7I9T0_9CLOT</name>
<keyword evidence="6 7" id="KW-0949">S-adenosyl-L-methionine</keyword>
<accession>V7I9T0</accession>
<dbReference type="PIRSF" id="PIRSF004486">
    <property type="entry name" value="MraW"/>
    <property type="match status" value="1"/>
</dbReference>
<feature type="binding site" evidence="7">
    <location>
        <begin position="33"/>
        <end position="35"/>
    </location>
    <ligand>
        <name>S-adenosyl-L-methionine</name>
        <dbReference type="ChEBI" id="CHEBI:59789"/>
    </ligand>
</feature>
<evidence type="ECO:0000256" key="6">
    <source>
        <dbReference type="ARBA" id="ARBA00022691"/>
    </source>
</evidence>
<feature type="binding site" evidence="7">
    <location>
        <position position="106"/>
    </location>
    <ligand>
        <name>S-adenosyl-L-methionine</name>
        <dbReference type="ChEBI" id="CHEBI:59789"/>
    </ligand>
</feature>
<sequence length="308" mass="34701">MEFKHVSVLLEECLEALAIKPDGTYVDCTLGGAGHSMEILKRLDKGRLIGIDQDIDALNNAKKKLEGFGNISLVHSNFENIKEILIENASGGVDGILMDLGVSSYQLDNSERGFSYMQDAPLDMRMNRDEVLSAYEVVNTYREEEIYRIIRDYGEEKFAKRVASFIVKAREAKKIETTLELVDIIKAAIPAKARREGPHPAKRTFQAIRIEVNRELSILRQTIFDGAASLKSGGRMAIITFHSLEDRIVKHAFKELLEPCTCPRNMPCICGRTPKVIIITRKPIEPGTQEIEMNPRSRSAKLRVIEKI</sequence>
<evidence type="ECO:0000256" key="1">
    <source>
        <dbReference type="ARBA" id="ARBA00010396"/>
    </source>
</evidence>
<evidence type="ECO:0000313" key="8">
    <source>
        <dbReference type="EMBL" id="ETA82071.1"/>
    </source>
</evidence>
<evidence type="ECO:0000256" key="5">
    <source>
        <dbReference type="ARBA" id="ARBA00022679"/>
    </source>
</evidence>
<dbReference type="Pfam" id="PF01795">
    <property type="entry name" value="Methyltransf_5"/>
    <property type="match status" value="1"/>
</dbReference>
<comment type="caution">
    <text evidence="8">The sequence shown here is derived from an EMBL/GenBank/DDBJ whole genome shotgun (WGS) entry which is preliminary data.</text>
</comment>
<keyword evidence="3 7" id="KW-0698">rRNA processing</keyword>
<dbReference type="PANTHER" id="PTHR11265">
    <property type="entry name" value="S-ADENOSYL-METHYLTRANSFERASE MRAW"/>
    <property type="match status" value="1"/>
</dbReference>
<dbReference type="RefSeq" id="WP_023388050.1">
    <property type="nucleotide sequence ID" value="NZ_AXUN02000046.1"/>
</dbReference>
<evidence type="ECO:0000256" key="4">
    <source>
        <dbReference type="ARBA" id="ARBA00022603"/>
    </source>
</evidence>
<keyword evidence="2 7" id="KW-0963">Cytoplasm</keyword>
<keyword evidence="9" id="KW-1185">Reference proteome</keyword>
<proteinExistence type="inferred from homology"/>
<dbReference type="AlphaFoldDB" id="V7I9T0"/>
<dbReference type="EMBL" id="AXUN02000046">
    <property type="protein sequence ID" value="ETA82071.1"/>
    <property type="molecule type" value="Genomic_DNA"/>
</dbReference>
<dbReference type="InterPro" id="IPR029063">
    <property type="entry name" value="SAM-dependent_MTases_sf"/>
</dbReference>
<gene>
    <name evidence="7" type="primary">rsmH</name>
    <name evidence="8" type="ORF">T472_0203665</name>
</gene>
<dbReference type="SUPFAM" id="SSF53335">
    <property type="entry name" value="S-adenosyl-L-methionine-dependent methyltransferases"/>
    <property type="match status" value="1"/>
</dbReference>
<dbReference type="EC" id="2.1.1.199" evidence="7"/>
<comment type="catalytic activity">
    <reaction evidence="7">
        <text>cytidine(1402) in 16S rRNA + S-adenosyl-L-methionine = N(4)-methylcytidine(1402) in 16S rRNA + S-adenosyl-L-homocysteine + H(+)</text>
        <dbReference type="Rhea" id="RHEA:42928"/>
        <dbReference type="Rhea" id="RHEA-COMP:10286"/>
        <dbReference type="Rhea" id="RHEA-COMP:10287"/>
        <dbReference type="ChEBI" id="CHEBI:15378"/>
        <dbReference type="ChEBI" id="CHEBI:57856"/>
        <dbReference type="ChEBI" id="CHEBI:59789"/>
        <dbReference type="ChEBI" id="CHEBI:74506"/>
        <dbReference type="ChEBI" id="CHEBI:82748"/>
        <dbReference type="EC" id="2.1.1.199"/>
    </reaction>
</comment>
<feature type="binding site" evidence="7">
    <location>
        <position position="99"/>
    </location>
    <ligand>
        <name>S-adenosyl-L-methionine</name>
        <dbReference type="ChEBI" id="CHEBI:59789"/>
    </ligand>
</feature>
<evidence type="ECO:0000256" key="7">
    <source>
        <dbReference type="HAMAP-Rule" id="MF_01007"/>
    </source>
</evidence>
<reference evidence="8 9" key="1">
    <citation type="journal article" date="2014" name="Genome Announc.">
        <title>Genome Sequence of Youngiibacter fragilis, the Type Strain of the Genus Youngiibacter.</title>
        <authorList>
            <person name="Wawrik C.B."/>
            <person name="Callaghan A.V."/>
            <person name="Stamps B.W."/>
            <person name="Wawrik B."/>
        </authorList>
    </citation>
    <scope>NUCLEOTIDE SEQUENCE [LARGE SCALE GENOMIC DNA]</scope>
    <source>
        <strain evidence="8 9">232.1</strain>
    </source>
</reference>
<dbReference type="eggNOG" id="COG0275">
    <property type="taxonomic scope" value="Bacteria"/>
</dbReference>
<dbReference type="Gene3D" id="3.40.50.150">
    <property type="entry name" value="Vaccinia Virus protein VP39"/>
    <property type="match status" value="1"/>
</dbReference>